<dbReference type="SUPFAM" id="SSF54862">
    <property type="entry name" value="4Fe-4S ferredoxins"/>
    <property type="match status" value="1"/>
</dbReference>
<dbReference type="Gene3D" id="3.50.50.60">
    <property type="entry name" value="FAD/NAD(P)-binding domain"/>
    <property type="match status" value="1"/>
</dbReference>
<dbReference type="PANTHER" id="PTHR43400:SF7">
    <property type="entry name" value="FAD-DEPENDENT OXIDOREDUCTASE 2 FAD BINDING DOMAIN-CONTAINING PROTEIN"/>
    <property type="match status" value="1"/>
</dbReference>
<accession>A0A494IW31</accession>
<feature type="transmembrane region" description="Helical" evidence="5">
    <location>
        <begin position="577"/>
        <end position="598"/>
    </location>
</feature>
<dbReference type="InterPro" id="IPR036197">
    <property type="entry name" value="NarG-like_sf"/>
</dbReference>
<dbReference type="SUPFAM" id="SSF56425">
    <property type="entry name" value="Succinate dehydrogenase/fumarate reductase flavoprotein, catalytic domain"/>
    <property type="match status" value="1"/>
</dbReference>
<keyword evidence="5" id="KW-0812">Transmembrane</keyword>
<evidence type="ECO:0000256" key="2">
    <source>
        <dbReference type="ARBA" id="ARBA00022630"/>
    </source>
</evidence>
<dbReference type="Pfam" id="PF00890">
    <property type="entry name" value="FAD_binding_2"/>
    <property type="match status" value="1"/>
</dbReference>
<dbReference type="SUPFAM" id="SSF103501">
    <property type="entry name" value="Respiratory nitrate reductase 1 gamma chain"/>
    <property type="match status" value="1"/>
</dbReference>
<evidence type="ECO:0000256" key="4">
    <source>
        <dbReference type="ARBA" id="ARBA00023002"/>
    </source>
</evidence>
<feature type="transmembrane region" description="Helical" evidence="5">
    <location>
        <begin position="791"/>
        <end position="811"/>
    </location>
</feature>
<keyword evidence="4" id="KW-0560">Oxidoreductase</keyword>
<feature type="transmembrane region" description="Helical" evidence="5">
    <location>
        <begin position="693"/>
        <end position="714"/>
    </location>
</feature>
<name>A0A494IW31_SALET</name>
<keyword evidence="3" id="KW-0274">FAD</keyword>
<dbReference type="InterPro" id="IPR050315">
    <property type="entry name" value="FAD-oxidoreductase_2"/>
</dbReference>
<keyword evidence="5" id="KW-0472">Membrane</keyword>
<dbReference type="InterPro" id="IPR012830">
    <property type="entry name" value="Citrate_utilization_prot_B"/>
</dbReference>
<dbReference type="GO" id="GO:0016491">
    <property type="term" value="F:oxidoreductase activity"/>
    <property type="evidence" value="ECO:0007669"/>
    <property type="project" value="UniProtKB-KW"/>
</dbReference>
<evidence type="ECO:0000259" key="6">
    <source>
        <dbReference type="Pfam" id="PF00890"/>
    </source>
</evidence>
<comment type="cofactor">
    <cofactor evidence="1">
        <name>FAD</name>
        <dbReference type="ChEBI" id="CHEBI:57692"/>
    </cofactor>
</comment>
<reference evidence="7" key="1">
    <citation type="submission" date="2018-07" db="EMBL/GenBank/DDBJ databases">
        <authorList>
            <person name="Ashton P.M."/>
            <person name="Dallman T."/>
            <person name="Nair S."/>
            <person name="De Pinna E."/>
            <person name="Peters T."/>
            <person name="Grant K."/>
        </authorList>
    </citation>
    <scope>NUCLEOTIDE SEQUENCE [LARGE SCALE GENOMIC DNA]</scope>
    <source>
        <strain evidence="7">568408</strain>
    </source>
</reference>
<feature type="domain" description="FAD-dependent oxidoreductase 2 FAD-binding" evidence="6">
    <location>
        <begin position="3"/>
        <end position="429"/>
    </location>
</feature>
<organism evidence="7">
    <name type="scientific">Salmonella enterica I</name>
    <dbReference type="NCBI Taxonomy" id="59201"/>
    <lineage>
        <taxon>Bacteria</taxon>
        <taxon>Pseudomonadati</taxon>
        <taxon>Pseudomonadota</taxon>
        <taxon>Gammaproteobacteria</taxon>
        <taxon>Enterobacterales</taxon>
        <taxon>Enterobacteriaceae</taxon>
        <taxon>Salmonella</taxon>
    </lineage>
</organism>
<dbReference type="NCBIfam" id="TIGR02485">
    <property type="entry name" value="CobZ_N-term"/>
    <property type="match status" value="1"/>
</dbReference>
<dbReference type="AlphaFoldDB" id="A0A494IW31"/>
<keyword evidence="2" id="KW-0285">Flavoprotein</keyword>
<dbReference type="InterPro" id="IPR036188">
    <property type="entry name" value="FAD/NAD-bd_sf"/>
</dbReference>
<feature type="transmembrane region" description="Helical" evidence="5">
    <location>
        <begin position="726"/>
        <end position="748"/>
    </location>
</feature>
<comment type="caution">
    <text evidence="7">The sequence shown here is derived from an EMBL/GenBank/DDBJ whole genome shotgun (WGS) entry which is preliminary data.</text>
</comment>
<dbReference type="NCBIfam" id="NF011607">
    <property type="entry name" value="PRK15033.1"/>
    <property type="match status" value="1"/>
</dbReference>
<dbReference type="Gene3D" id="3.90.700.10">
    <property type="entry name" value="Succinate dehydrogenase/fumarate reductase flavoprotein, catalytic domain"/>
    <property type="match status" value="1"/>
</dbReference>
<protein>
    <submittedName>
        <fullName evidence="7">FAD-dependent tricarballylate dehydrogenase TcuA</fullName>
    </submittedName>
</protein>
<proteinExistence type="predicted"/>
<feature type="transmembrane region" description="Helical" evidence="5">
    <location>
        <begin position="768"/>
        <end position="785"/>
    </location>
</feature>
<dbReference type="NCBIfam" id="TIGR02484">
    <property type="entry name" value="CitB"/>
    <property type="match status" value="1"/>
</dbReference>
<sequence length="842" mass="92109">MVDVLVIGGGNAALCAALTAREAGASVLLLEAAPREWRGGNSQHTRNLRCMHDAPQDVLVESYPEEEFWQDLWRVTDGNTNEALARLVIRTSSQCRDWMRKHGVNFQPPLSGALHVARTNAFFMGGGKALVNAYYRSAERLGVQIRYNTPVHALELHDGEFVAALAGSERITAKACVLAAGGFESNREWLREAWGENARGEWPADNFLIRGTRFNQGVLLKFMMDAGADIIGDPSQSHCVAIDARAPLYDGGICTRVDCVSLGIVVNRDAERFYDEGEDFWPKRYAIWGRLVAQQPGQIGYSIIDSKAIGHFMPPVFPGAQANTLAELACQLGLDAEKFTHTVTQYNQACQPGHFDHTLLDDCATKNLTPAKTHWARPLDAPPYYGYALRPGITFTYLGLKVNERAAVHFAGHPSRNLFVAGEMMAGNVLGKGYTAGVGMSIGTTFGRIAGIEAARAAHKEASMKQLEKLIIEATVLTEPEAEVERVMQVCNACRYCEGFCAVFPAMTQRLEFGKADIHYLANLCHNCGACLHACQYAPPHEFAINVPKAMAQARLETYQQYAQPAAFGALYRRAGITVALALIVGLTLFLLLAMALKGSLIHPPLAGDFYQIFPHSLLAWMFGSVFVLAIGLLMAGVIRFWREISPGVPRSAEIAEASHNALTLKYLDGGHGKGCNEADDAFTLLRRRFHHFTFYGFMLCFAATVVATGYHYVAGWEAPYPFFSLPVMLGTLGGIGLLIGPAGLLWLNLRRSPLHGDARQKPMDRSFILLLFLTSLTGLALLAGRDTSGMGILLALHLGVVMALFLTLPYGKFAHGFFRCAALLKWAIEKRRGKHAGDTGN</sequence>
<dbReference type="SUPFAM" id="SSF51905">
    <property type="entry name" value="FAD/NAD(P)-binding domain"/>
    <property type="match status" value="1"/>
</dbReference>
<dbReference type="PANTHER" id="PTHR43400">
    <property type="entry name" value="FUMARATE REDUCTASE"/>
    <property type="match status" value="1"/>
</dbReference>
<dbReference type="EMBL" id="RTVW01000003">
    <property type="protein sequence ID" value="MKB61208.1"/>
    <property type="molecule type" value="Genomic_DNA"/>
</dbReference>
<evidence type="ECO:0000256" key="3">
    <source>
        <dbReference type="ARBA" id="ARBA00022827"/>
    </source>
</evidence>
<gene>
    <name evidence="7" type="primary">cobZ</name>
    <name evidence="7" type="ORF">DUR27_09765</name>
</gene>
<feature type="transmembrane region" description="Helical" evidence="5">
    <location>
        <begin position="618"/>
        <end position="642"/>
    </location>
</feature>
<dbReference type="Proteomes" id="UP000885332">
    <property type="component" value="Unassembled WGS sequence"/>
</dbReference>
<dbReference type="InterPro" id="IPR027477">
    <property type="entry name" value="Succ_DH/fumarate_Rdtase_cat_sf"/>
</dbReference>
<dbReference type="NCBIfam" id="NF006130">
    <property type="entry name" value="PRK08274.1"/>
    <property type="match status" value="1"/>
</dbReference>
<dbReference type="InterPro" id="IPR003953">
    <property type="entry name" value="FAD-dep_OxRdtase_2_FAD-bd"/>
</dbReference>
<keyword evidence="5" id="KW-1133">Transmembrane helix</keyword>
<evidence type="ECO:0000256" key="1">
    <source>
        <dbReference type="ARBA" id="ARBA00001974"/>
    </source>
</evidence>
<dbReference type="InterPro" id="IPR012831">
    <property type="entry name" value="CobZ"/>
</dbReference>
<evidence type="ECO:0000256" key="5">
    <source>
        <dbReference type="SAM" id="Phobius"/>
    </source>
</evidence>
<evidence type="ECO:0000313" key="7">
    <source>
        <dbReference type="EMBL" id="MKB61208.1"/>
    </source>
</evidence>